<feature type="compositionally biased region" description="Basic and acidic residues" evidence="2">
    <location>
        <begin position="785"/>
        <end position="796"/>
    </location>
</feature>
<feature type="compositionally biased region" description="Polar residues" evidence="2">
    <location>
        <begin position="573"/>
        <end position="586"/>
    </location>
</feature>
<feature type="region of interest" description="Disordered" evidence="2">
    <location>
        <begin position="768"/>
        <end position="796"/>
    </location>
</feature>
<feature type="coiled-coil region" evidence="1">
    <location>
        <begin position="339"/>
        <end position="373"/>
    </location>
</feature>
<feature type="coiled-coil region" evidence="1">
    <location>
        <begin position="843"/>
        <end position="870"/>
    </location>
</feature>
<evidence type="ECO:0000313" key="4">
    <source>
        <dbReference type="Proteomes" id="UP001438707"/>
    </source>
</evidence>
<comment type="caution">
    <text evidence="3">The sequence shown here is derived from an EMBL/GenBank/DDBJ whole genome shotgun (WGS) entry which is preliminary data.</text>
</comment>
<feature type="region of interest" description="Disordered" evidence="2">
    <location>
        <begin position="89"/>
        <end position="111"/>
    </location>
</feature>
<reference evidence="3 4" key="1">
    <citation type="journal article" date="2024" name="Nat. Commun.">
        <title>Phylogenomics reveals the evolutionary origins of lichenization in chlorophyte algae.</title>
        <authorList>
            <person name="Puginier C."/>
            <person name="Libourel C."/>
            <person name="Otte J."/>
            <person name="Skaloud P."/>
            <person name="Haon M."/>
            <person name="Grisel S."/>
            <person name="Petersen M."/>
            <person name="Berrin J.G."/>
            <person name="Delaux P.M."/>
            <person name="Dal Grande F."/>
            <person name="Keller J."/>
        </authorList>
    </citation>
    <scope>NUCLEOTIDE SEQUENCE [LARGE SCALE GENOMIC DNA]</scope>
    <source>
        <strain evidence="3 4">SAG 2145</strain>
    </source>
</reference>
<keyword evidence="1" id="KW-0175">Coiled coil</keyword>
<feature type="coiled-coil region" evidence="1">
    <location>
        <begin position="157"/>
        <end position="219"/>
    </location>
</feature>
<protein>
    <submittedName>
        <fullName evidence="3">Uncharacterized protein</fullName>
    </submittedName>
</protein>
<organism evidence="3 4">
    <name type="scientific">Apatococcus lobatus</name>
    <dbReference type="NCBI Taxonomy" id="904363"/>
    <lineage>
        <taxon>Eukaryota</taxon>
        <taxon>Viridiplantae</taxon>
        <taxon>Chlorophyta</taxon>
        <taxon>core chlorophytes</taxon>
        <taxon>Trebouxiophyceae</taxon>
        <taxon>Chlorellales</taxon>
        <taxon>Chlorellaceae</taxon>
        <taxon>Apatococcus</taxon>
    </lineage>
</organism>
<feature type="region of interest" description="Disordered" evidence="2">
    <location>
        <begin position="510"/>
        <end position="647"/>
    </location>
</feature>
<dbReference type="AlphaFoldDB" id="A0AAW1QAT5"/>
<name>A0AAW1QAT5_9CHLO</name>
<evidence type="ECO:0000256" key="1">
    <source>
        <dbReference type="SAM" id="Coils"/>
    </source>
</evidence>
<evidence type="ECO:0000256" key="2">
    <source>
        <dbReference type="SAM" id="MobiDB-lite"/>
    </source>
</evidence>
<sequence>MSDEEAESEELCLESTSFFLHPNALKQTEPSGPPARSQEANTIIPYAHSDTLGTGHAEACKDLVPREDDNLSDYTLGLAQNTHDMHLTKPEDSRGLTCAPETSGPAADGPFETSTIRASRDAGQHQDEKELQAVEVWEPFPSQAQLVWPPQQEAAASTQLQAALEVTEHQNQELLQQLQKATEALKEAQLKSRAQDAGLQAMEDRSNRLQDMLELLRTSDDQRAQSDDQQEQRMTDPHWQQSAGEEELIAARAQVQTAADNAQDASKRAAASEALNNQLQSQLQTAHLQLKAATVSNQSLQVQLEAKKSELTSSLRQSTSAQSSNAASASQVKDLLMQLEAAQSQSRHIEASYQAASQERQQLASQLQDSASKLSNLANSHSELQGNHADLIKSHSAMTGSLAEMQTSYADLDGSYGKLEASHQALQAAQAWLKGSHSRLQAENSQLKLQLTEAQKLMRRQRTGVDDQMTSHLQAAASRSAVQGSQMAAIMHASPSRLHANVRLQPPVQHEWQQHGTDLRSSMDRSSMQAHQPWASASTAGSLRSSVSQPPFATHHASNERPRTSAMAYGALVSSQPGHSSSSLRGVTSCPPTPSQPQTYQHACQPSPVQPSTAADGYRPDMHGSAPDAAAEAREHPHRKSTTTASATASGDWAQYYLNGMNSSPATGQSGQAMLALLLTGAPPPGQASRLIKSSSWVAQVITDLAPLDACHTSSHQIKAQHGMQDLVTLVVTSRHVVLCQAKNAFKRHQALGSVALLMQIRLVRGPGWRQRSRSSPTDDGNEPGIDRWQEGKGRAHECWPGPGTGGSGAWCIKAKAPSWCPAPDAAAHRLLHGRPYATEQSAQALDATVGSLEGKLLELNQECAALDSEFAKLPSTAGRTVLQRQRKLDIEQRLSSISQESSAIRLHLKSLHVK</sequence>
<feature type="compositionally biased region" description="Polar residues" evidence="2">
    <location>
        <begin position="524"/>
        <end position="551"/>
    </location>
</feature>
<accession>A0AAW1QAT5</accession>
<gene>
    <name evidence="3" type="ORF">WJX74_007997</name>
</gene>
<evidence type="ECO:0000313" key="3">
    <source>
        <dbReference type="EMBL" id="KAK9818747.1"/>
    </source>
</evidence>
<feature type="region of interest" description="Disordered" evidence="2">
    <location>
        <begin position="220"/>
        <end position="242"/>
    </location>
</feature>
<keyword evidence="4" id="KW-1185">Reference proteome</keyword>
<proteinExistence type="predicted"/>
<dbReference type="EMBL" id="JALJOS010000056">
    <property type="protein sequence ID" value="KAK9818747.1"/>
    <property type="molecule type" value="Genomic_DNA"/>
</dbReference>
<feature type="compositionally biased region" description="Basic and acidic residues" evidence="2">
    <location>
        <begin position="220"/>
        <end position="236"/>
    </location>
</feature>
<dbReference type="Proteomes" id="UP001438707">
    <property type="component" value="Unassembled WGS sequence"/>
</dbReference>